<dbReference type="PANTHER" id="PTHR11799">
    <property type="entry name" value="PARAOXONASE"/>
    <property type="match status" value="1"/>
</dbReference>
<accession>A0A9P6B910</accession>
<dbReference type="Gene3D" id="2.120.10.30">
    <property type="entry name" value="TolB, C-terminal domain"/>
    <property type="match status" value="1"/>
</dbReference>
<protein>
    <submittedName>
        <fullName evidence="1">Uncharacterized protein</fullName>
    </submittedName>
</protein>
<dbReference type="SUPFAM" id="SSF63829">
    <property type="entry name" value="Calcium-dependent phosphotriesterase"/>
    <property type="match status" value="1"/>
</dbReference>
<name>A0A9P6B910_9AGAM</name>
<dbReference type="AlphaFoldDB" id="A0A9P6B910"/>
<dbReference type="EMBL" id="MU128919">
    <property type="protein sequence ID" value="KAF9519150.1"/>
    <property type="molecule type" value="Genomic_DNA"/>
</dbReference>
<organism evidence="1 2">
    <name type="scientific">Hydnum rufescens UP504</name>
    <dbReference type="NCBI Taxonomy" id="1448309"/>
    <lineage>
        <taxon>Eukaryota</taxon>
        <taxon>Fungi</taxon>
        <taxon>Dikarya</taxon>
        <taxon>Basidiomycota</taxon>
        <taxon>Agaricomycotina</taxon>
        <taxon>Agaricomycetes</taxon>
        <taxon>Cantharellales</taxon>
        <taxon>Hydnaceae</taxon>
        <taxon>Hydnum</taxon>
    </lineage>
</organism>
<reference evidence="1" key="1">
    <citation type="journal article" date="2020" name="Nat. Commun.">
        <title>Large-scale genome sequencing of mycorrhizal fungi provides insights into the early evolution of symbiotic traits.</title>
        <authorList>
            <person name="Miyauchi S."/>
            <person name="Kiss E."/>
            <person name="Kuo A."/>
            <person name="Drula E."/>
            <person name="Kohler A."/>
            <person name="Sanchez-Garcia M."/>
            <person name="Morin E."/>
            <person name="Andreopoulos B."/>
            <person name="Barry K.W."/>
            <person name="Bonito G."/>
            <person name="Buee M."/>
            <person name="Carver A."/>
            <person name="Chen C."/>
            <person name="Cichocki N."/>
            <person name="Clum A."/>
            <person name="Culley D."/>
            <person name="Crous P.W."/>
            <person name="Fauchery L."/>
            <person name="Girlanda M."/>
            <person name="Hayes R.D."/>
            <person name="Keri Z."/>
            <person name="LaButti K."/>
            <person name="Lipzen A."/>
            <person name="Lombard V."/>
            <person name="Magnuson J."/>
            <person name="Maillard F."/>
            <person name="Murat C."/>
            <person name="Nolan M."/>
            <person name="Ohm R.A."/>
            <person name="Pangilinan J."/>
            <person name="Pereira M.F."/>
            <person name="Perotto S."/>
            <person name="Peter M."/>
            <person name="Pfister S."/>
            <person name="Riley R."/>
            <person name="Sitrit Y."/>
            <person name="Stielow J.B."/>
            <person name="Szollosi G."/>
            <person name="Zifcakova L."/>
            <person name="Stursova M."/>
            <person name="Spatafora J.W."/>
            <person name="Tedersoo L."/>
            <person name="Vaario L.M."/>
            <person name="Yamada A."/>
            <person name="Yan M."/>
            <person name="Wang P."/>
            <person name="Xu J."/>
            <person name="Bruns T."/>
            <person name="Baldrian P."/>
            <person name="Vilgalys R."/>
            <person name="Dunand C."/>
            <person name="Henrissat B."/>
            <person name="Grigoriev I.V."/>
            <person name="Hibbett D."/>
            <person name="Nagy L.G."/>
            <person name="Martin F.M."/>
        </authorList>
    </citation>
    <scope>NUCLEOTIDE SEQUENCE</scope>
    <source>
        <strain evidence="1">UP504</strain>
    </source>
</reference>
<dbReference type="Proteomes" id="UP000886523">
    <property type="component" value="Unassembled WGS sequence"/>
</dbReference>
<evidence type="ECO:0000313" key="1">
    <source>
        <dbReference type="EMBL" id="KAF9519150.1"/>
    </source>
</evidence>
<dbReference type="InterPro" id="IPR051288">
    <property type="entry name" value="Serum_paraoxonase/arylesterase"/>
</dbReference>
<gene>
    <name evidence="1" type="ORF">BS47DRAFT_1370793</name>
</gene>
<dbReference type="OrthoDB" id="5307922at2759"/>
<comment type="caution">
    <text evidence="1">The sequence shown here is derived from an EMBL/GenBank/DDBJ whole genome shotgun (WGS) entry which is preliminary data.</text>
</comment>
<keyword evidence="2" id="KW-1185">Reference proteome</keyword>
<proteinExistence type="predicted"/>
<evidence type="ECO:0000313" key="2">
    <source>
        <dbReference type="Proteomes" id="UP000886523"/>
    </source>
</evidence>
<dbReference type="PANTHER" id="PTHR11799:SF30">
    <property type="entry name" value="SERUM PARAOXONASE_ARYLESTERASE 2"/>
    <property type="match status" value="1"/>
</dbReference>
<dbReference type="InterPro" id="IPR011042">
    <property type="entry name" value="6-blade_b-propeller_TolB-like"/>
</dbReference>
<sequence length="353" mass="38780">MALINPPLPEAYYYAGETATILQSHAIPWRSGGTKKLLISCDPGRLEWNTVMGPMTDPSSRGDLWIYDYASTGDVQRVLLDGYPLHADFHPLAPQIIPSTAHEPATLFVINHGRVNTTIEVFHLTDTAPYTATYVRTLSHRAFVSLNSIAAVSRTTFYVTNDHAVTRRLPIFGAFLSLLETFLRIPSTWVDRVDLVGSDIRITRVANLAFANGIAVSPTRKKLWWPLRHRTNDLTYRSVVPVPFAPDNVAYDEEDGSIIVAGHPHFYSLIRVAAKETDTAPSWVTEISATKASTNDSTAPYPAVSRAPVVSSHAVNTLYQSNGSHYSSSSTGVRVGKDLFVAGLYADGILHCK</sequence>